<feature type="domain" description="NADP-dependent oxidoreductase" evidence="2">
    <location>
        <begin position="31"/>
        <end position="330"/>
    </location>
</feature>
<evidence type="ECO:0000313" key="3">
    <source>
        <dbReference type="EMBL" id="TQL48492.1"/>
    </source>
</evidence>
<evidence type="ECO:0000313" key="4">
    <source>
        <dbReference type="Proteomes" id="UP000317998"/>
    </source>
</evidence>
<sequence>MGGMTSEFAPSDAPAIEYRNLGPSGLRVSTIGLGCNNFGRPGSATEGQVGTTAVIHAAIDAGVTLFDTADMYGYSYGRSEEMMGHALKGHRDEIVLATKFGNADYDSPITHWGAKGSRRYIRQAVEGSLRRLQTDRIDLYQLHTPDPLTPVEETLDALDELIREGKVLYIGHSNLAGWQIAEAEFTARLHGHPRFVSAQNEYNLLTRDVEREVLPAVNAYGLGFLPFFPLYNGLFTGKFSRSGGPADSRIMRQRPHLLEGAPWDAIEEYEALLDGYGVGMLEGTFGWLLAQPGLSSVIAGATTPEQVWRNAHAASAWRPSAEQVAEISRIFA</sequence>
<dbReference type="EMBL" id="VFOM01000001">
    <property type="protein sequence ID" value="TQL48492.1"/>
    <property type="molecule type" value="Genomic_DNA"/>
</dbReference>
<dbReference type="GO" id="GO:0016491">
    <property type="term" value="F:oxidoreductase activity"/>
    <property type="evidence" value="ECO:0007669"/>
    <property type="project" value="UniProtKB-KW"/>
</dbReference>
<gene>
    <name evidence="3" type="ORF">FB562_1586</name>
</gene>
<dbReference type="InterPro" id="IPR050523">
    <property type="entry name" value="AKR_Detox_Biosynth"/>
</dbReference>
<evidence type="ECO:0000259" key="2">
    <source>
        <dbReference type="Pfam" id="PF00248"/>
    </source>
</evidence>
<dbReference type="Pfam" id="PF00248">
    <property type="entry name" value="Aldo_ket_red"/>
    <property type="match status" value="1"/>
</dbReference>
<reference evidence="3 4" key="1">
    <citation type="submission" date="2019-06" db="EMBL/GenBank/DDBJ databases">
        <title>Sequencing the genomes of 1000 actinobacteria strains.</title>
        <authorList>
            <person name="Klenk H.-P."/>
        </authorList>
    </citation>
    <scope>NUCLEOTIDE SEQUENCE [LARGE SCALE GENOMIC DNA]</scope>
    <source>
        <strain evidence="3 4">DSM 26477</strain>
    </source>
</reference>
<dbReference type="Gene3D" id="3.20.20.100">
    <property type="entry name" value="NADP-dependent oxidoreductase domain"/>
    <property type="match status" value="1"/>
</dbReference>
<evidence type="ECO:0000256" key="1">
    <source>
        <dbReference type="ARBA" id="ARBA00023002"/>
    </source>
</evidence>
<keyword evidence="1" id="KW-0560">Oxidoreductase</keyword>
<accession>A0A542YK93</accession>
<dbReference type="SUPFAM" id="SSF51430">
    <property type="entry name" value="NAD(P)-linked oxidoreductase"/>
    <property type="match status" value="1"/>
</dbReference>
<protein>
    <submittedName>
        <fullName evidence="3">Aryl-alcohol dehydrogenase-like predicted oxidoreductase</fullName>
    </submittedName>
</protein>
<dbReference type="AlphaFoldDB" id="A0A542YK93"/>
<dbReference type="InterPro" id="IPR023210">
    <property type="entry name" value="NADP_OxRdtase_dom"/>
</dbReference>
<organism evidence="3 4">
    <name type="scientific">Homoserinimonas aerilata</name>
    <dbReference type="NCBI Taxonomy" id="1162970"/>
    <lineage>
        <taxon>Bacteria</taxon>
        <taxon>Bacillati</taxon>
        <taxon>Actinomycetota</taxon>
        <taxon>Actinomycetes</taxon>
        <taxon>Micrococcales</taxon>
        <taxon>Microbacteriaceae</taxon>
        <taxon>Homoserinimonas</taxon>
    </lineage>
</organism>
<comment type="caution">
    <text evidence="3">The sequence shown here is derived from an EMBL/GenBank/DDBJ whole genome shotgun (WGS) entry which is preliminary data.</text>
</comment>
<dbReference type="GO" id="GO:0005829">
    <property type="term" value="C:cytosol"/>
    <property type="evidence" value="ECO:0007669"/>
    <property type="project" value="TreeGrafter"/>
</dbReference>
<dbReference type="InterPro" id="IPR036812">
    <property type="entry name" value="NAD(P)_OxRdtase_dom_sf"/>
</dbReference>
<dbReference type="Proteomes" id="UP000317998">
    <property type="component" value="Unassembled WGS sequence"/>
</dbReference>
<dbReference type="FunFam" id="3.20.20.100:FF:000004">
    <property type="entry name" value="Oxidoreductase, aldo/keto reductase"/>
    <property type="match status" value="1"/>
</dbReference>
<proteinExistence type="predicted"/>
<name>A0A542YK93_9MICO</name>
<keyword evidence="4" id="KW-1185">Reference proteome</keyword>
<dbReference type="PANTHER" id="PTHR43364:SF4">
    <property type="entry name" value="NAD(P)-LINKED OXIDOREDUCTASE SUPERFAMILY PROTEIN"/>
    <property type="match status" value="1"/>
</dbReference>
<dbReference type="PANTHER" id="PTHR43364">
    <property type="entry name" value="NADH-SPECIFIC METHYLGLYOXAL REDUCTASE-RELATED"/>
    <property type="match status" value="1"/>
</dbReference>